<comment type="similarity">
    <text evidence="2">Belongs to the LplA family.</text>
</comment>
<dbReference type="PANTHER" id="PTHR12561">
    <property type="entry name" value="LIPOATE-PROTEIN LIGASE"/>
    <property type="match status" value="1"/>
</dbReference>
<comment type="pathway">
    <text evidence="1">Protein modification; protein lipoylation via exogenous pathway; protein N(6)-(lipoyl)lysine from lipoate: step 2/2.</text>
</comment>
<dbReference type="Pfam" id="PF21948">
    <property type="entry name" value="LplA-B_cat"/>
    <property type="match status" value="1"/>
</dbReference>
<keyword evidence="5" id="KW-1185">Reference proteome</keyword>
<evidence type="ECO:0000256" key="2">
    <source>
        <dbReference type="ARBA" id="ARBA00008242"/>
    </source>
</evidence>
<dbReference type="NCBIfam" id="TIGR00545">
    <property type="entry name" value="lipoyltrans"/>
    <property type="match status" value="1"/>
</dbReference>
<sequence length="370" mass="42988">MRHLFNKVNICKYVYLKCRALSQWTGEVSVYRSISQNPYENLAFEDWLYLNTDLTYRRILFLWRNEPTIVIGRHQNPWAECSLKSLQQFNVHLARRKSGGGTVYHDLGNVNFSFFTARELYDRKENLALIVKVLRERWKLDVEASPRDDILIDGKFKISFLCYGTSSKLGRNIAFHHCTLLLDVDEVLLKSLLHPSYTDISSKATQSVKSNIMNLSKKDHSIHFESVTKEVAQMFCQSYAPEMNIEMVDIDPLKDEQFPGIVDLRKELEEWKWIYGKTPRFSVTFSTTLSARHMLAEITSYHGLVEDVNIQCEDKEMCTLLTKLVQGLKGAKFKADDIHTALWTCLNSESLTALDRQLCYEFIKWIVSVI</sequence>
<dbReference type="GO" id="GO:0017118">
    <property type="term" value="F:lipoyltransferase activity"/>
    <property type="evidence" value="ECO:0007669"/>
    <property type="project" value="TreeGrafter"/>
</dbReference>
<protein>
    <recommendedName>
        <fullName evidence="3">BPL/LPL catalytic domain-containing protein</fullName>
    </recommendedName>
</protein>
<dbReference type="EMBL" id="CALNXJ010000005">
    <property type="protein sequence ID" value="CAH3039983.1"/>
    <property type="molecule type" value="Genomic_DNA"/>
</dbReference>
<comment type="caution">
    <text evidence="4">The sequence shown here is derived from an EMBL/GenBank/DDBJ whole genome shotgun (WGS) entry which is preliminary data.</text>
</comment>
<dbReference type="GO" id="GO:0009249">
    <property type="term" value="P:protein lipoylation"/>
    <property type="evidence" value="ECO:0007669"/>
    <property type="project" value="InterPro"/>
</dbReference>
<accession>A0AAU9VZJ3</accession>
<dbReference type="InterPro" id="IPR045864">
    <property type="entry name" value="aa-tRNA-synth_II/BPL/LPL"/>
</dbReference>
<evidence type="ECO:0000256" key="1">
    <source>
        <dbReference type="ARBA" id="ARBA00005085"/>
    </source>
</evidence>
<dbReference type="SUPFAM" id="SSF55681">
    <property type="entry name" value="Class II aaRS and biotin synthetases"/>
    <property type="match status" value="1"/>
</dbReference>
<feature type="domain" description="BPL/LPL catalytic" evidence="3">
    <location>
        <begin position="54"/>
        <end position="243"/>
    </location>
</feature>
<dbReference type="FunFam" id="3.30.930.10:FF:000045">
    <property type="entry name" value="lipoyltransferase 1, mitochondrial"/>
    <property type="match status" value="1"/>
</dbReference>
<dbReference type="CDD" id="cd16443">
    <property type="entry name" value="LplA"/>
    <property type="match status" value="1"/>
</dbReference>
<dbReference type="Gene3D" id="3.30.930.10">
    <property type="entry name" value="Bira Bifunctional Protein, Domain 2"/>
    <property type="match status" value="1"/>
</dbReference>
<proteinExistence type="inferred from homology"/>
<evidence type="ECO:0000313" key="4">
    <source>
        <dbReference type="EMBL" id="CAH3039983.1"/>
    </source>
</evidence>
<name>A0AAU9VZJ3_9CNID</name>
<dbReference type="PANTHER" id="PTHR12561:SF3">
    <property type="entry name" value="LIPOYLTRANSFERASE 1, MITOCHONDRIAL"/>
    <property type="match status" value="1"/>
</dbReference>
<dbReference type="Gene3D" id="3.30.390.50">
    <property type="entry name" value="CO dehydrogenase flavoprotein, C-terminal domain"/>
    <property type="match status" value="1"/>
</dbReference>
<evidence type="ECO:0000313" key="5">
    <source>
        <dbReference type="Proteomes" id="UP001159428"/>
    </source>
</evidence>
<reference evidence="4 5" key="1">
    <citation type="submission" date="2022-05" db="EMBL/GenBank/DDBJ databases">
        <authorList>
            <consortium name="Genoscope - CEA"/>
            <person name="William W."/>
        </authorList>
    </citation>
    <scope>NUCLEOTIDE SEQUENCE [LARGE SCALE GENOMIC DNA]</scope>
</reference>
<dbReference type="GO" id="GO:0005739">
    <property type="term" value="C:mitochondrion"/>
    <property type="evidence" value="ECO:0007669"/>
    <property type="project" value="TreeGrafter"/>
</dbReference>
<organism evidence="4 5">
    <name type="scientific">Pocillopora meandrina</name>
    <dbReference type="NCBI Taxonomy" id="46732"/>
    <lineage>
        <taxon>Eukaryota</taxon>
        <taxon>Metazoa</taxon>
        <taxon>Cnidaria</taxon>
        <taxon>Anthozoa</taxon>
        <taxon>Hexacorallia</taxon>
        <taxon>Scleractinia</taxon>
        <taxon>Astrocoeniina</taxon>
        <taxon>Pocilloporidae</taxon>
        <taxon>Pocillopora</taxon>
    </lineage>
</organism>
<evidence type="ECO:0000259" key="3">
    <source>
        <dbReference type="PROSITE" id="PS51733"/>
    </source>
</evidence>
<dbReference type="InterPro" id="IPR004562">
    <property type="entry name" value="LipoylTrfase_LipoateP_Ligase"/>
</dbReference>
<dbReference type="PROSITE" id="PS51733">
    <property type="entry name" value="BPL_LPL_CATALYTIC"/>
    <property type="match status" value="1"/>
</dbReference>
<dbReference type="AlphaFoldDB" id="A0AAU9VZJ3"/>
<gene>
    <name evidence="4" type="ORF">PMEA_00025585</name>
</gene>
<dbReference type="Proteomes" id="UP001159428">
    <property type="component" value="Unassembled WGS sequence"/>
</dbReference>
<dbReference type="InterPro" id="IPR004143">
    <property type="entry name" value="BPL_LPL_catalytic"/>
</dbReference>